<feature type="compositionally biased region" description="Basic and acidic residues" evidence="2">
    <location>
        <begin position="23"/>
        <end position="83"/>
    </location>
</feature>
<evidence type="ECO:0000259" key="3">
    <source>
        <dbReference type="Pfam" id="PF06047"/>
    </source>
</evidence>
<dbReference type="GO" id="GO:0003682">
    <property type="term" value="F:chromatin binding"/>
    <property type="evidence" value="ECO:0007669"/>
    <property type="project" value="InterPro"/>
</dbReference>
<feature type="compositionally biased region" description="Basic residues" evidence="2">
    <location>
        <begin position="158"/>
        <end position="169"/>
    </location>
</feature>
<dbReference type="InterPro" id="IPR009269">
    <property type="entry name" value="NKAP_C"/>
</dbReference>
<dbReference type="PANTHER" id="PTHR13087:SF0">
    <property type="entry name" value="NFKB ACTIVATING PROTEIN LIKE"/>
    <property type="match status" value="1"/>
</dbReference>
<feature type="compositionally biased region" description="Basic residues" evidence="2">
    <location>
        <begin position="132"/>
        <end position="144"/>
    </location>
</feature>
<keyword evidence="5" id="KW-1185">Reference proteome</keyword>
<reference evidence="4" key="1">
    <citation type="journal article" date="2019" name="Environ. Microbiol.">
        <title>Fungal ecological strategies reflected in gene transcription - a case study of two litter decomposers.</title>
        <authorList>
            <person name="Barbi F."/>
            <person name="Kohler A."/>
            <person name="Barry K."/>
            <person name="Baskaran P."/>
            <person name="Daum C."/>
            <person name="Fauchery L."/>
            <person name="Ihrmark K."/>
            <person name="Kuo A."/>
            <person name="LaButti K."/>
            <person name="Lipzen A."/>
            <person name="Morin E."/>
            <person name="Grigoriev I.V."/>
            <person name="Henrissat B."/>
            <person name="Lindahl B."/>
            <person name="Martin F."/>
        </authorList>
    </citation>
    <scope>NUCLEOTIDE SEQUENCE</scope>
    <source>
        <strain evidence="4">JB14</strain>
    </source>
</reference>
<organism evidence="4 5">
    <name type="scientific">Gymnopus androsaceus JB14</name>
    <dbReference type="NCBI Taxonomy" id="1447944"/>
    <lineage>
        <taxon>Eukaryota</taxon>
        <taxon>Fungi</taxon>
        <taxon>Dikarya</taxon>
        <taxon>Basidiomycota</taxon>
        <taxon>Agaricomycotina</taxon>
        <taxon>Agaricomycetes</taxon>
        <taxon>Agaricomycetidae</taxon>
        <taxon>Agaricales</taxon>
        <taxon>Marasmiineae</taxon>
        <taxon>Omphalotaceae</taxon>
        <taxon>Gymnopus</taxon>
    </lineage>
</organism>
<evidence type="ECO:0000256" key="2">
    <source>
        <dbReference type="SAM" id="MobiDB-lite"/>
    </source>
</evidence>
<dbReference type="GO" id="GO:0010468">
    <property type="term" value="P:regulation of gene expression"/>
    <property type="evidence" value="ECO:0007669"/>
    <property type="project" value="TreeGrafter"/>
</dbReference>
<dbReference type="InterPro" id="IPR040466">
    <property type="entry name" value="NKAP"/>
</dbReference>
<gene>
    <name evidence="4" type="ORF">BT96DRAFT_1076169</name>
</gene>
<feature type="domain" description="NF-kappa-B-activating protein C-terminal" evidence="3">
    <location>
        <begin position="288"/>
        <end position="379"/>
    </location>
</feature>
<dbReference type="EMBL" id="ML769421">
    <property type="protein sequence ID" value="KAE9403858.1"/>
    <property type="molecule type" value="Genomic_DNA"/>
</dbReference>
<protein>
    <submittedName>
        <fullName evidence="4">DUF926-domain-containing protein</fullName>
    </submittedName>
</protein>
<dbReference type="Proteomes" id="UP000799118">
    <property type="component" value="Unassembled WGS sequence"/>
</dbReference>
<accession>A0A6A4I361</accession>
<dbReference type="GO" id="GO:0005634">
    <property type="term" value="C:nucleus"/>
    <property type="evidence" value="ECO:0007669"/>
    <property type="project" value="TreeGrafter"/>
</dbReference>
<dbReference type="Pfam" id="PF06047">
    <property type="entry name" value="Nkap_C"/>
    <property type="match status" value="1"/>
</dbReference>
<feature type="compositionally biased region" description="Polar residues" evidence="2">
    <location>
        <begin position="197"/>
        <end position="208"/>
    </location>
</feature>
<evidence type="ECO:0000313" key="4">
    <source>
        <dbReference type="EMBL" id="KAE9403858.1"/>
    </source>
</evidence>
<dbReference type="AlphaFoldDB" id="A0A6A4I361"/>
<comment type="similarity">
    <text evidence="1">Belongs to the NKAP family.</text>
</comment>
<sequence length="417" mass="47624">MATVHPSRMALVPQDSARSISPKRRDNRDRHEEREDGRGRGRDRHYESSRGERRASPKYEDYPRKGESMYPNRMDRDSGRDLPPHNGYSAPVPRGGGGADYMESRRLQRETMTVNVWPPSPKAPVRELSPKRSSHNKKSKRRHSVSSDTDSEEEERRRKEKKERKKRKEQKKEEKREKKRRRSRSRQQSDDDRNKSYSRSESPKQRASSSRRTRSPLPQADEDDDQWVVKDHVSSGSAAIPPAPLPVSELAPYKATSSRDIGSDDEDDDDLVGPQPAARANAKRIDERSYGGALLRGEGSAMAAFLQDGTESRIPRRGEIGLTSDEIAKYEDVGYVMSGSRHRRMNAVRIRKENQVISAEEKRGILKLQKEERERREAILRGGILGACSRKLKRCVGTAASGRFVCVCILVQEIHWF</sequence>
<evidence type="ECO:0000313" key="5">
    <source>
        <dbReference type="Proteomes" id="UP000799118"/>
    </source>
</evidence>
<name>A0A6A4I361_9AGAR</name>
<feature type="region of interest" description="Disordered" evidence="2">
    <location>
        <begin position="1"/>
        <end position="227"/>
    </location>
</feature>
<dbReference type="PANTHER" id="PTHR13087">
    <property type="entry name" value="NF-KAPPA B ACTIVATING PROTEIN"/>
    <property type="match status" value="1"/>
</dbReference>
<feature type="region of interest" description="Disordered" evidence="2">
    <location>
        <begin position="253"/>
        <end position="282"/>
    </location>
</feature>
<proteinExistence type="inferred from homology"/>
<dbReference type="OrthoDB" id="273141at2759"/>
<evidence type="ECO:0000256" key="1">
    <source>
        <dbReference type="ARBA" id="ARBA00009313"/>
    </source>
</evidence>